<dbReference type="PROSITE" id="PS50995">
    <property type="entry name" value="HTH_MARR_2"/>
    <property type="match status" value="1"/>
</dbReference>
<dbReference type="InterPro" id="IPR039422">
    <property type="entry name" value="MarR/SlyA-like"/>
</dbReference>
<comment type="caution">
    <text evidence="2">The sequence shown here is derived from an EMBL/GenBank/DDBJ whole genome shotgun (WGS) entry which is preliminary data.</text>
</comment>
<evidence type="ECO:0000313" key="2">
    <source>
        <dbReference type="EMBL" id="GAA0369346.1"/>
    </source>
</evidence>
<accession>A0ABN0XPP6</accession>
<evidence type="ECO:0000259" key="1">
    <source>
        <dbReference type="PROSITE" id="PS50995"/>
    </source>
</evidence>
<dbReference type="InterPro" id="IPR036388">
    <property type="entry name" value="WH-like_DNA-bd_sf"/>
</dbReference>
<dbReference type="SUPFAM" id="SSF46785">
    <property type="entry name" value="Winged helix' DNA-binding domain"/>
    <property type="match status" value="1"/>
</dbReference>
<feature type="domain" description="HTH marR-type" evidence="1">
    <location>
        <begin position="12"/>
        <end position="144"/>
    </location>
</feature>
<dbReference type="PANTHER" id="PTHR33164">
    <property type="entry name" value="TRANSCRIPTIONAL REGULATOR, MARR FAMILY"/>
    <property type="match status" value="1"/>
</dbReference>
<name>A0ABN0XPP6_9ALTE</name>
<dbReference type="Pfam" id="PF01047">
    <property type="entry name" value="MarR"/>
    <property type="match status" value="1"/>
</dbReference>
<protein>
    <submittedName>
        <fullName evidence="2">MarR family transcriptional regulator CosR</fullName>
    </submittedName>
</protein>
<proteinExistence type="predicted"/>
<organism evidence="2 3">
    <name type="scientific">Bowmanella denitrificans</name>
    <dbReference type="NCBI Taxonomy" id="366582"/>
    <lineage>
        <taxon>Bacteria</taxon>
        <taxon>Pseudomonadati</taxon>
        <taxon>Pseudomonadota</taxon>
        <taxon>Gammaproteobacteria</taxon>
        <taxon>Alteromonadales</taxon>
        <taxon>Alteromonadaceae</taxon>
        <taxon>Bowmanella</taxon>
    </lineage>
</organism>
<dbReference type="InterPro" id="IPR036390">
    <property type="entry name" value="WH_DNA-bd_sf"/>
</dbReference>
<dbReference type="SMART" id="SM00347">
    <property type="entry name" value="HTH_MARR"/>
    <property type="match status" value="1"/>
</dbReference>
<dbReference type="EMBL" id="BAAAEI010000023">
    <property type="protein sequence ID" value="GAA0369346.1"/>
    <property type="molecule type" value="Genomic_DNA"/>
</dbReference>
<reference evidence="2 3" key="1">
    <citation type="journal article" date="2019" name="Int. J. Syst. Evol. Microbiol.">
        <title>The Global Catalogue of Microorganisms (GCM) 10K type strain sequencing project: providing services to taxonomists for standard genome sequencing and annotation.</title>
        <authorList>
            <consortium name="The Broad Institute Genomics Platform"/>
            <consortium name="The Broad Institute Genome Sequencing Center for Infectious Disease"/>
            <person name="Wu L."/>
            <person name="Ma J."/>
        </authorList>
    </citation>
    <scope>NUCLEOTIDE SEQUENCE [LARGE SCALE GENOMIC DNA]</scope>
    <source>
        <strain evidence="2 3">JCM 13378</strain>
    </source>
</reference>
<dbReference type="InterPro" id="IPR000835">
    <property type="entry name" value="HTH_MarR-typ"/>
</dbReference>
<dbReference type="Gene3D" id="1.10.10.10">
    <property type="entry name" value="Winged helix-like DNA-binding domain superfamily/Winged helix DNA-binding domain"/>
    <property type="match status" value="1"/>
</dbReference>
<evidence type="ECO:0000313" key="3">
    <source>
        <dbReference type="Proteomes" id="UP001501757"/>
    </source>
</evidence>
<dbReference type="Proteomes" id="UP001501757">
    <property type="component" value="Unassembled WGS sequence"/>
</dbReference>
<keyword evidence="3" id="KW-1185">Reference proteome</keyword>
<gene>
    <name evidence="2" type="primary">cosR</name>
    <name evidence="2" type="ORF">GCM10009092_37000</name>
</gene>
<dbReference type="PANTHER" id="PTHR33164:SF89">
    <property type="entry name" value="MARR FAMILY REGULATORY PROTEIN"/>
    <property type="match status" value="1"/>
</dbReference>
<sequence>MISDSGGKMEKHDELLVALRKVIRAIDLHSKQLERQVGLTGPQLLVMRAITRFNGAMVKEIADHTNLSPATITSILDRLQSRELVLRQRCTEDKRKVGVYLTDAGIKALQAAPQMLQEHFIRRFDDLKDWEQSLLVSSMQRLAAMMNAEQLDASPLLEIGQVDKPKL</sequence>